<reference evidence="2" key="2">
    <citation type="submission" date="2021-04" db="EMBL/GenBank/DDBJ databases">
        <authorList>
            <person name="Gilroy R."/>
        </authorList>
    </citation>
    <scope>NUCLEOTIDE SEQUENCE</scope>
    <source>
        <strain evidence="2">CHK33-5263</strain>
    </source>
</reference>
<reference evidence="2" key="1">
    <citation type="journal article" date="2021" name="PeerJ">
        <title>Extensive microbial diversity within the chicken gut microbiome revealed by metagenomics and culture.</title>
        <authorList>
            <person name="Gilroy R."/>
            <person name="Ravi A."/>
            <person name="Getino M."/>
            <person name="Pursley I."/>
            <person name="Horton D.L."/>
            <person name="Alikhan N.F."/>
            <person name="Baker D."/>
            <person name="Gharbi K."/>
            <person name="Hall N."/>
            <person name="Watson M."/>
            <person name="Adriaenssens E.M."/>
            <person name="Foster-Nyarko E."/>
            <person name="Jarju S."/>
            <person name="Secka A."/>
            <person name="Antonio M."/>
            <person name="Oren A."/>
            <person name="Chaudhuri R.R."/>
            <person name="La Ragione R."/>
            <person name="Hildebrand F."/>
            <person name="Pallen M.J."/>
        </authorList>
    </citation>
    <scope>NUCLEOTIDE SEQUENCE</scope>
    <source>
        <strain evidence="2">CHK33-5263</strain>
    </source>
</reference>
<feature type="chain" id="PRO_5038494197" description="Lipoprotein" evidence="1">
    <location>
        <begin position="25"/>
        <end position="171"/>
    </location>
</feature>
<protein>
    <recommendedName>
        <fullName evidence="4">Lipoprotein</fullName>
    </recommendedName>
</protein>
<organism evidence="2 3">
    <name type="scientific">Candidatus Gallimonas intestinigallinarum</name>
    <dbReference type="NCBI Taxonomy" id="2838604"/>
    <lineage>
        <taxon>Bacteria</taxon>
        <taxon>Bacillati</taxon>
        <taxon>Bacillota</taxon>
        <taxon>Clostridia</taxon>
        <taxon>Candidatus Gallimonas</taxon>
    </lineage>
</organism>
<dbReference type="PROSITE" id="PS51257">
    <property type="entry name" value="PROKAR_LIPOPROTEIN"/>
    <property type="match status" value="1"/>
</dbReference>
<gene>
    <name evidence="2" type="ORF">H9812_05140</name>
</gene>
<comment type="caution">
    <text evidence="2">The sequence shown here is derived from an EMBL/GenBank/DDBJ whole genome shotgun (WGS) entry which is preliminary data.</text>
</comment>
<dbReference type="Proteomes" id="UP000824044">
    <property type="component" value="Unassembled WGS sequence"/>
</dbReference>
<name>A0A9D2DXE0_9FIRM</name>
<dbReference type="AlphaFoldDB" id="A0A9D2DXE0"/>
<feature type="signal peptide" evidence="1">
    <location>
        <begin position="1"/>
        <end position="24"/>
    </location>
</feature>
<proteinExistence type="predicted"/>
<evidence type="ECO:0008006" key="4">
    <source>
        <dbReference type="Google" id="ProtNLM"/>
    </source>
</evidence>
<sequence>MKNGKKWLAFVAACMSLVATVLVAGCTQEQQYAASVGNFYSLEEAYENGWLTRDDILSIAYYYNQGAEGNEALMGESYAPEPTAPEMLDEERANQIKRTYLNDVIAMPEGTFEHVIIRAYYGTYHENIVIHITDDYHGYDYVSEPEYEIGGVRFYDYVGALLRVWRADATD</sequence>
<evidence type="ECO:0000313" key="2">
    <source>
        <dbReference type="EMBL" id="HIZ24835.1"/>
    </source>
</evidence>
<dbReference type="EMBL" id="DXBS01000099">
    <property type="protein sequence ID" value="HIZ24835.1"/>
    <property type="molecule type" value="Genomic_DNA"/>
</dbReference>
<evidence type="ECO:0000256" key="1">
    <source>
        <dbReference type="SAM" id="SignalP"/>
    </source>
</evidence>
<keyword evidence="1" id="KW-0732">Signal</keyword>
<accession>A0A9D2DXE0</accession>
<evidence type="ECO:0000313" key="3">
    <source>
        <dbReference type="Proteomes" id="UP000824044"/>
    </source>
</evidence>